<dbReference type="GO" id="GO:0016323">
    <property type="term" value="C:basolateral plasma membrane"/>
    <property type="evidence" value="ECO:0007669"/>
    <property type="project" value="TreeGrafter"/>
</dbReference>
<dbReference type="InterPro" id="IPR004156">
    <property type="entry name" value="OATP"/>
</dbReference>
<dbReference type="GO" id="GO:0016324">
    <property type="term" value="C:apical plasma membrane"/>
    <property type="evidence" value="ECO:0007669"/>
    <property type="project" value="TreeGrafter"/>
</dbReference>
<feature type="transmembrane region" description="Helical" evidence="3">
    <location>
        <begin position="165"/>
        <end position="188"/>
    </location>
</feature>
<evidence type="ECO:0000256" key="3">
    <source>
        <dbReference type="SAM" id="Phobius"/>
    </source>
</evidence>
<accession>A0A060WY95</accession>
<evidence type="ECO:0000256" key="2">
    <source>
        <dbReference type="ARBA" id="ARBA00023157"/>
    </source>
</evidence>
<dbReference type="PANTHER" id="PTHR11388:SF87">
    <property type="entry name" value="SOLUTE CARRIER ORGANIC ANION TRANSPORTER FAMILY MEMBER 2B1"/>
    <property type="match status" value="1"/>
</dbReference>
<proteinExistence type="predicted"/>
<dbReference type="GO" id="GO:0015347">
    <property type="term" value="F:sodium-independent organic anion transmembrane transporter activity"/>
    <property type="evidence" value="ECO:0007669"/>
    <property type="project" value="TreeGrafter"/>
</dbReference>
<dbReference type="AlphaFoldDB" id="A0A060WY95"/>
<evidence type="ECO:0000256" key="1">
    <source>
        <dbReference type="ARBA" id="ARBA00004141"/>
    </source>
</evidence>
<protein>
    <submittedName>
        <fullName evidence="4">Uncharacterized protein</fullName>
    </submittedName>
</protein>
<dbReference type="Proteomes" id="UP000193380">
    <property type="component" value="Chromosome 22"/>
</dbReference>
<gene>
    <name evidence="4" type="ORF">GSONMT00060074001</name>
</gene>
<dbReference type="PaxDb" id="8022-A0A060WY95"/>
<dbReference type="GO" id="GO:0043252">
    <property type="term" value="P:sodium-independent organic anion transport"/>
    <property type="evidence" value="ECO:0007669"/>
    <property type="project" value="TreeGrafter"/>
</dbReference>
<dbReference type="STRING" id="8022.A0A060WY95"/>
<comment type="subcellular location">
    <subcellularLocation>
        <location evidence="1">Membrane</location>
        <topology evidence="1">Multi-pass membrane protein</topology>
    </subcellularLocation>
</comment>
<sequence length="220" mass="25016">MMASDLQMNSEQLRSKPPTRCRSPFNSIKFFVLCHGMLQLAQLLVSGYLKSSISTIERRYGFSSRKSGILASFNEVSIGLERGDPRWVGAWWLGFVVAASFLFLTSLPYLFFPQQMPKEEATGNAKEPRAEEEKKPLPDLVQELTLKQFLKSFPRIALRTLRNPVYLLVVLAQVHLAAMIAGLATFMAKFIERQFTQTASFSNMMIGERHYSLSLWNILV</sequence>
<keyword evidence="3" id="KW-0812">Transmembrane</keyword>
<dbReference type="PANTHER" id="PTHR11388">
    <property type="entry name" value="ORGANIC ANION TRANSPORTER"/>
    <property type="match status" value="1"/>
</dbReference>
<reference evidence="4 5" key="1">
    <citation type="journal article" date="2014" name="Nat. Commun.">
        <title>The rainbow trout genome provides novel insights into evolution after whole-genome duplication in vertebrates.</title>
        <authorList>
            <person name="Berthelot C."/>
            <person name="Brunet F."/>
            <person name="Chalopin D."/>
            <person name="Juanchich A."/>
            <person name="Bernard M."/>
            <person name="Noel B."/>
            <person name="Bento P."/>
            <person name="Da Silva C."/>
            <person name="Labadie K."/>
            <person name="Alberti A."/>
            <person name="Aury J.M."/>
            <person name="Louis A."/>
            <person name="Dehais P."/>
            <person name="Bardou P."/>
            <person name="Montfort J."/>
            <person name="Klopp C."/>
            <person name="Cabau C."/>
            <person name="Gaspin C."/>
            <person name="Thorgaard G.H."/>
            <person name="Boussaha M."/>
            <person name="Quillet E."/>
            <person name="Guyomard R."/>
            <person name="Galiana D."/>
            <person name="Bobe J."/>
            <person name="Volff J.N."/>
            <person name="Genet C."/>
            <person name="Wincker P."/>
            <person name="Jaillon O."/>
            <person name="Roest Crollius H."/>
            <person name="Guiguen Y."/>
        </authorList>
    </citation>
    <scope>NUCLEOTIDE SEQUENCE [LARGE SCALE GENOMIC DNA]</scope>
</reference>
<name>A0A060WY95_ONCMY</name>
<dbReference type="InterPro" id="IPR036259">
    <property type="entry name" value="MFS_trans_sf"/>
</dbReference>
<feature type="transmembrane region" description="Helical" evidence="3">
    <location>
        <begin position="90"/>
        <end position="112"/>
    </location>
</feature>
<dbReference type="GO" id="GO:0015125">
    <property type="term" value="F:bile acid transmembrane transporter activity"/>
    <property type="evidence" value="ECO:0007669"/>
    <property type="project" value="TreeGrafter"/>
</dbReference>
<evidence type="ECO:0000313" key="4">
    <source>
        <dbReference type="EMBL" id="CDQ69565.1"/>
    </source>
</evidence>
<organism evidence="4 5">
    <name type="scientific">Oncorhynchus mykiss</name>
    <name type="common">Rainbow trout</name>
    <name type="synonym">Salmo gairdneri</name>
    <dbReference type="NCBI Taxonomy" id="8022"/>
    <lineage>
        <taxon>Eukaryota</taxon>
        <taxon>Metazoa</taxon>
        <taxon>Chordata</taxon>
        <taxon>Craniata</taxon>
        <taxon>Vertebrata</taxon>
        <taxon>Euteleostomi</taxon>
        <taxon>Actinopterygii</taxon>
        <taxon>Neopterygii</taxon>
        <taxon>Teleostei</taxon>
        <taxon>Protacanthopterygii</taxon>
        <taxon>Salmoniformes</taxon>
        <taxon>Salmonidae</taxon>
        <taxon>Salmoninae</taxon>
        <taxon>Oncorhynchus</taxon>
    </lineage>
</organism>
<dbReference type="SUPFAM" id="SSF103473">
    <property type="entry name" value="MFS general substrate transporter"/>
    <property type="match status" value="1"/>
</dbReference>
<evidence type="ECO:0000313" key="5">
    <source>
        <dbReference type="Proteomes" id="UP000193380"/>
    </source>
</evidence>
<keyword evidence="3" id="KW-0472">Membrane</keyword>
<keyword evidence="2" id="KW-1015">Disulfide bond</keyword>
<dbReference type="Pfam" id="PF03137">
    <property type="entry name" value="OATP"/>
    <property type="match status" value="2"/>
</dbReference>
<dbReference type="EMBL" id="FR904675">
    <property type="protein sequence ID" value="CDQ69565.1"/>
    <property type="molecule type" value="Genomic_DNA"/>
</dbReference>
<keyword evidence="3" id="KW-1133">Transmembrane helix</keyword>